<organism evidence="11 12">
    <name type="scientific">Senna tora</name>
    <dbReference type="NCBI Taxonomy" id="362788"/>
    <lineage>
        <taxon>Eukaryota</taxon>
        <taxon>Viridiplantae</taxon>
        <taxon>Streptophyta</taxon>
        <taxon>Embryophyta</taxon>
        <taxon>Tracheophyta</taxon>
        <taxon>Spermatophyta</taxon>
        <taxon>Magnoliopsida</taxon>
        <taxon>eudicotyledons</taxon>
        <taxon>Gunneridae</taxon>
        <taxon>Pentapetalae</taxon>
        <taxon>rosids</taxon>
        <taxon>fabids</taxon>
        <taxon>Fabales</taxon>
        <taxon>Fabaceae</taxon>
        <taxon>Caesalpinioideae</taxon>
        <taxon>Cassia clade</taxon>
        <taxon>Senna</taxon>
    </lineage>
</organism>
<dbReference type="InterPro" id="IPR050306">
    <property type="entry name" value="PfkB_Carbo_kinase"/>
</dbReference>
<evidence type="ECO:0000256" key="2">
    <source>
        <dbReference type="ARBA" id="ARBA00010688"/>
    </source>
</evidence>
<evidence type="ECO:0000256" key="7">
    <source>
        <dbReference type="ARBA" id="ARBA00022946"/>
    </source>
</evidence>
<evidence type="ECO:0000256" key="8">
    <source>
        <dbReference type="ARBA" id="ARBA00058434"/>
    </source>
</evidence>
<proteinExistence type="inferred from homology"/>
<evidence type="ECO:0000256" key="1">
    <source>
        <dbReference type="ARBA" id="ARBA00004229"/>
    </source>
</evidence>
<evidence type="ECO:0000256" key="9">
    <source>
        <dbReference type="SAM" id="MobiDB-lite"/>
    </source>
</evidence>
<evidence type="ECO:0000313" key="11">
    <source>
        <dbReference type="EMBL" id="KAF7842721.1"/>
    </source>
</evidence>
<dbReference type="Pfam" id="PF00294">
    <property type="entry name" value="PfkB"/>
    <property type="match status" value="1"/>
</dbReference>
<dbReference type="GO" id="GO:0009658">
    <property type="term" value="P:chloroplast organization"/>
    <property type="evidence" value="ECO:0007669"/>
    <property type="project" value="TreeGrafter"/>
</dbReference>
<feature type="region of interest" description="Disordered" evidence="9">
    <location>
        <begin position="60"/>
        <end position="188"/>
    </location>
</feature>
<dbReference type="GO" id="GO:0009662">
    <property type="term" value="P:etioplast organization"/>
    <property type="evidence" value="ECO:0007669"/>
    <property type="project" value="TreeGrafter"/>
</dbReference>
<evidence type="ECO:0000256" key="5">
    <source>
        <dbReference type="ARBA" id="ARBA00022679"/>
    </source>
</evidence>
<dbReference type="OrthoDB" id="415590at2759"/>
<keyword evidence="5" id="KW-0808">Transferase</keyword>
<evidence type="ECO:0000313" key="12">
    <source>
        <dbReference type="Proteomes" id="UP000634136"/>
    </source>
</evidence>
<keyword evidence="6 11" id="KW-0418">Kinase</keyword>
<gene>
    <name evidence="11" type="ORF">G2W53_005019</name>
</gene>
<feature type="compositionally biased region" description="Basic and acidic residues" evidence="9">
    <location>
        <begin position="156"/>
        <end position="171"/>
    </location>
</feature>
<accession>A0A834XEW0</accession>
<keyword evidence="12" id="KW-1185">Reference proteome</keyword>
<dbReference type="EMBL" id="JAAIUW010000002">
    <property type="protein sequence ID" value="KAF7842721.1"/>
    <property type="molecule type" value="Genomic_DNA"/>
</dbReference>
<comment type="function">
    <text evidence="8">Required for proper chloroplast development, most likely through regulating plastid-encoded polymerase (PEP) dependent chloroplast transcription. Acts as a component of the transcriptionally active plastid chromosome that is required for plastid gene expression.</text>
</comment>
<dbReference type="FunFam" id="3.40.1190.20:FF:000021">
    <property type="entry name" value="Fructokinase-like 2, chloroplastic"/>
    <property type="match status" value="1"/>
</dbReference>
<dbReference type="PANTHER" id="PTHR43085">
    <property type="entry name" value="HEXOKINASE FAMILY MEMBER"/>
    <property type="match status" value="1"/>
</dbReference>
<feature type="domain" description="Carbohydrate kinase PfkB" evidence="10">
    <location>
        <begin position="244"/>
        <end position="513"/>
    </location>
</feature>
<dbReference type="SUPFAM" id="SSF53613">
    <property type="entry name" value="Ribokinase-like"/>
    <property type="match status" value="1"/>
</dbReference>
<feature type="compositionally biased region" description="Acidic residues" evidence="9">
    <location>
        <begin position="172"/>
        <end position="188"/>
    </location>
</feature>
<sequence>MQNRGISSCPAKLVGMAKAKPLQYLCHLNWSYYDSLNLVQLRELRSGCKWGPLVMAKKTPSVDSVIEESNENESVGVKKTTRPSKTKRATSRTKKKLIDESLEEDPGLLVNNEDSSSTSSDDSKKKSRRTRKKDGSGSTGVEEEKKEKKVRRRKEPKKEDVIMEEKGREAESSDQDEPSFIENVEEETEDDLELIKDDGEDISFTYGWPPLVCCFGSAQHAFVPSGRPANRLINYEIHERMRDTLWSPEKFVRAPGGSAGSVAIALASLGGKVAFMGKLADDEYGQAMLYYMNVNNVQTRSVRIDSKRATAVSLMKIGKRGRLRMSCVKPCAEDCLSKSEINIDVLKEAKMFYFSTHSLLDRSMRSSTLQAIRISKKLGGVVFYDLNLPLPLWHSREETKMFIQQVWNLADIIEVTKQELEFLCGITPSEEFDTKNNARSKFVHYDPEVVRQLWHENLKVLFVTNGTSKIHYYTEELDGAISGMEDAPLTPFTCDMSASGDGVVAGIMRMLSVQPDLITDKGYLEQTIKYAIDCGVIDQWLLGRQRGFPPHEDMEEEGDVTPDENGIRSITEIEYRTLNPVLSWDFLHPSYLDDKLEASSFEAAGLSKNHTNFPFAGWTILAGINKLSGPTSSIAKCIASALLSSVMTTATFDAELMTGKVNVILSGGGFGESVMKVTLSSLALSAE</sequence>
<dbReference type="GO" id="GO:0042793">
    <property type="term" value="P:plastid transcription"/>
    <property type="evidence" value="ECO:0007669"/>
    <property type="project" value="UniProtKB-ARBA"/>
</dbReference>
<evidence type="ECO:0000256" key="3">
    <source>
        <dbReference type="ARBA" id="ARBA00022528"/>
    </source>
</evidence>
<dbReference type="CDD" id="cd01167">
    <property type="entry name" value="bac_FRK"/>
    <property type="match status" value="1"/>
</dbReference>
<protein>
    <submittedName>
        <fullName evidence="11">Fructokinase-like 2, chloroplastic</fullName>
    </submittedName>
</protein>
<dbReference type="PANTHER" id="PTHR43085:SF2">
    <property type="entry name" value="FRUCTOKINASE-LIKE 2, CHLOROPLASTIC"/>
    <property type="match status" value="1"/>
</dbReference>
<keyword evidence="3" id="KW-0150">Chloroplast</keyword>
<dbReference type="Proteomes" id="UP000634136">
    <property type="component" value="Unassembled WGS sequence"/>
</dbReference>
<dbReference type="GO" id="GO:0042644">
    <property type="term" value="C:chloroplast nucleoid"/>
    <property type="evidence" value="ECO:0007669"/>
    <property type="project" value="TreeGrafter"/>
</dbReference>
<feature type="compositionally biased region" description="Basic residues" evidence="9">
    <location>
        <begin position="79"/>
        <end position="95"/>
    </location>
</feature>
<comment type="subcellular location">
    <subcellularLocation>
        <location evidence="1">Plastid</location>
        <location evidence="1">Chloroplast</location>
    </subcellularLocation>
</comment>
<evidence type="ECO:0000256" key="4">
    <source>
        <dbReference type="ARBA" id="ARBA00022640"/>
    </source>
</evidence>
<keyword evidence="7" id="KW-0809">Transit peptide</keyword>
<evidence type="ECO:0000259" key="10">
    <source>
        <dbReference type="Pfam" id="PF00294"/>
    </source>
</evidence>
<comment type="similarity">
    <text evidence="2">Belongs to the carbohydrate kinase PfkB family.</text>
</comment>
<name>A0A834XEW0_9FABA</name>
<evidence type="ECO:0000256" key="6">
    <source>
        <dbReference type="ARBA" id="ARBA00022777"/>
    </source>
</evidence>
<dbReference type="Gene3D" id="3.40.1190.20">
    <property type="match status" value="1"/>
</dbReference>
<dbReference type="InterPro" id="IPR029056">
    <property type="entry name" value="Ribokinase-like"/>
</dbReference>
<dbReference type="AlphaFoldDB" id="A0A834XEW0"/>
<reference evidence="11" key="1">
    <citation type="submission" date="2020-09" db="EMBL/GenBank/DDBJ databases">
        <title>Genome-Enabled Discovery of Anthraquinone Biosynthesis in Senna tora.</title>
        <authorList>
            <person name="Kang S.-H."/>
            <person name="Pandey R.P."/>
            <person name="Lee C.-M."/>
            <person name="Sim J.-S."/>
            <person name="Jeong J.-T."/>
            <person name="Choi B.-S."/>
            <person name="Jung M."/>
            <person name="Ginzburg D."/>
            <person name="Zhao K."/>
            <person name="Won S.Y."/>
            <person name="Oh T.-J."/>
            <person name="Yu Y."/>
            <person name="Kim N.-H."/>
            <person name="Lee O.R."/>
            <person name="Lee T.-H."/>
            <person name="Bashyal P."/>
            <person name="Kim T.-S."/>
            <person name="Lee W.-H."/>
            <person name="Kawkins C."/>
            <person name="Kim C.-K."/>
            <person name="Kim J.S."/>
            <person name="Ahn B.O."/>
            <person name="Rhee S.Y."/>
            <person name="Sohng J.K."/>
        </authorList>
    </citation>
    <scope>NUCLEOTIDE SEQUENCE</scope>
    <source>
        <tissue evidence="11">Leaf</tissue>
    </source>
</reference>
<dbReference type="InterPro" id="IPR011611">
    <property type="entry name" value="PfkB_dom"/>
</dbReference>
<dbReference type="GO" id="GO:0016301">
    <property type="term" value="F:kinase activity"/>
    <property type="evidence" value="ECO:0007669"/>
    <property type="project" value="UniProtKB-KW"/>
</dbReference>
<keyword evidence="4" id="KW-0934">Plastid</keyword>
<comment type="caution">
    <text evidence="11">The sequence shown here is derived from an EMBL/GenBank/DDBJ whole genome shotgun (WGS) entry which is preliminary data.</text>
</comment>